<name>A0ABV8KYK0_9NOCA</name>
<proteinExistence type="inferred from homology"/>
<gene>
    <name evidence="3" type="ORF">ACFOW8_00105</name>
</gene>
<dbReference type="InterPro" id="IPR001447">
    <property type="entry name" value="Arylamine_N-AcTrfase"/>
</dbReference>
<evidence type="ECO:0000256" key="1">
    <source>
        <dbReference type="ARBA" id="ARBA00006547"/>
    </source>
</evidence>
<dbReference type="PANTHER" id="PTHR11786:SF0">
    <property type="entry name" value="ARYLAMINE N-ACETYLTRANSFERASE 4-RELATED"/>
    <property type="match status" value="1"/>
</dbReference>
<keyword evidence="4" id="KW-1185">Reference proteome</keyword>
<organism evidence="3 4">
    <name type="scientific">Nocardia rhizosphaerae</name>
    <dbReference type="NCBI Taxonomy" id="1691571"/>
    <lineage>
        <taxon>Bacteria</taxon>
        <taxon>Bacillati</taxon>
        <taxon>Actinomycetota</taxon>
        <taxon>Actinomycetes</taxon>
        <taxon>Mycobacteriales</taxon>
        <taxon>Nocardiaceae</taxon>
        <taxon>Nocardia</taxon>
    </lineage>
</organism>
<dbReference type="RefSeq" id="WP_378543421.1">
    <property type="nucleotide sequence ID" value="NZ_JBHSBA010000001.1"/>
</dbReference>
<dbReference type="EMBL" id="JBHSBA010000001">
    <property type="protein sequence ID" value="MFC4123321.1"/>
    <property type="molecule type" value="Genomic_DNA"/>
</dbReference>
<reference evidence="4" key="1">
    <citation type="journal article" date="2019" name="Int. J. Syst. Evol. Microbiol.">
        <title>The Global Catalogue of Microorganisms (GCM) 10K type strain sequencing project: providing services to taxonomists for standard genome sequencing and annotation.</title>
        <authorList>
            <consortium name="The Broad Institute Genomics Platform"/>
            <consortium name="The Broad Institute Genome Sequencing Center for Infectious Disease"/>
            <person name="Wu L."/>
            <person name="Ma J."/>
        </authorList>
    </citation>
    <scope>NUCLEOTIDE SEQUENCE [LARGE SCALE GENOMIC DNA]</scope>
    <source>
        <strain evidence="4">CGMCC 4.7204</strain>
    </source>
</reference>
<dbReference type="Gene3D" id="3.30.2140.10">
    <property type="entry name" value="Arylamine N-acetyltransferase"/>
    <property type="match status" value="1"/>
</dbReference>
<dbReference type="Pfam" id="PF00797">
    <property type="entry name" value="Acetyltransf_2"/>
    <property type="match status" value="1"/>
</dbReference>
<sequence>MTDAVHRDDHWLGEDIDLDAYLSRIGYDGPRTATVDTLHALVRGHTTVIPFENLEIILGRGVPLELAALQDKLIRQRRGGYCFENVGVFAAVLERFGFGVIGLSGRVTYGALAAGAIRPATHALLRVTAPGDDRVWICDVGFGFGPIAPFELVDGHGEFSLGEWRYRLERRADALDGDLWVLFQHSHEGWIDRYTFTESPQYRIDYAVGNHFVSTSPRSPFTTRPFLQRFGPDVHHVLDDLTLTTEHPDGTAQSRVLEPGELPKILTEIFDIDLDEADTAALVATPWRTS</sequence>
<comment type="caution">
    <text evidence="3">The sequence shown here is derived from an EMBL/GenBank/DDBJ whole genome shotgun (WGS) entry which is preliminary data.</text>
</comment>
<evidence type="ECO:0000256" key="2">
    <source>
        <dbReference type="RuleBase" id="RU003452"/>
    </source>
</evidence>
<evidence type="ECO:0000313" key="4">
    <source>
        <dbReference type="Proteomes" id="UP001595767"/>
    </source>
</evidence>
<dbReference type="InterPro" id="IPR038765">
    <property type="entry name" value="Papain-like_cys_pep_sf"/>
</dbReference>
<dbReference type="Gene3D" id="2.40.128.150">
    <property type="entry name" value="Cysteine proteinases"/>
    <property type="match status" value="1"/>
</dbReference>
<dbReference type="Proteomes" id="UP001595767">
    <property type="component" value="Unassembled WGS sequence"/>
</dbReference>
<evidence type="ECO:0000313" key="3">
    <source>
        <dbReference type="EMBL" id="MFC4123321.1"/>
    </source>
</evidence>
<dbReference type="SUPFAM" id="SSF54001">
    <property type="entry name" value="Cysteine proteinases"/>
    <property type="match status" value="1"/>
</dbReference>
<protein>
    <submittedName>
        <fullName evidence="3">Arylamine N-acetyltransferase</fullName>
    </submittedName>
</protein>
<accession>A0ABV8KYK0</accession>
<comment type="similarity">
    <text evidence="1 2">Belongs to the arylamine N-acetyltransferase family.</text>
</comment>
<dbReference type="PRINTS" id="PR01543">
    <property type="entry name" value="ANATRNSFRASE"/>
</dbReference>
<dbReference type="PANTHER" id="PTHR11786">
    <property type="entry name" value="N-HYDROXYARYLAMINE O-ACETYLTRANSFERASE"/>
    <property type="match status" value="1"/>
</dbReference>